<name>A0A6P6Y9R3_DERPT</name>
<organism evidence="8 9">
    <name type="scientific">Dermatophagoides pteronyssinus</name>
    <name type="common">European house dust mite</name>
    <dbReference type="NCBI Taxonomy" id="6956"/>
    <lineage>
        <taxon>Eukaryota</taxon>
        <taxon>Metazoa</taxon>
        <taxon>Ecdysozoa</taxon>
        <taxon>Arthropoda</taxon>
        <taxon>Chelicerata</taxon>
        <taxon>Arachnida</taxon>
        <taxon>Acari</taxon>
        <taxon>Acariformes</taxon>
        <taxon>Sarcoptiformes</taxon>
        <taxon>Astigmata</taxon>
        <taxon>Psoroptidia</taxon>
        <taxon>Analgoidea</taxon>
        <taxon>Pyroglyphidae</taxon>
        <taxon>Dermatophagoidinae</taxon>
        <taxon>Dermatophagoides</taxon>
    </lineage>
</organism>
<evidence type="ECO:0000313" key="8">
    <source>
        <dbReference type="Proteomes" id="UP000515146"/>
    </source>
</evidence>
<keyword evidence="8" id="KW-1185">Reference proteome</keyword>
<dbReference type="Gene3D" id="6.10.250.3440">
    <property type="match status" value="1"/>
</dbReference>
<evidence type="ECO:0000256" key="1">
    <source>
        <dbReference type="ARBA" id="ARBA00004173"/>
    </source>
</evidence>
<keyword evidence="4" id="KW-0689">Ribosomal protein</keyword>
<dbReference type="Pfam" id="PF09812">
    <property type="entry name" value="MRP-L28"/>
    <property type="match status" value="1"/>
</dbReference>
<dbReference type="GO" id="GO:0005762">
    <property type="term" value="C:mitochondrial large ribosomal subunit"/>
    <property type="evidence" value="ECO:0007669"/>
    <property type="project" value="InterPro"/>
</dbReference>
<dbReference type="PANTHER" id="PTHR13359:SF2">
    <property type="entry name" value="LARGE RIBOSOMAL SUBUNIT PROTEIN ML40"/>
    <property type="match status" value="1"/>
</dbReference>
<evidence type="ECO:0000256" key="7">
    <source>
        <dbReference type="ARBA" id="ARBA00035192"/>
    </source>
</evidence>
<proteinExistence type="inferred from homology"/>
<comment type="subcellular location">
    <subcellularLocation>
        <location evidence="1">Mitochondrion</location>
    </subcellularLocation>
</comment>
<dbReference type="InterPro" id="IPR019192">
    <property type="entry name" value="Ribosomal_mL40"/>
</dbReference>
<evidence type="ECO:0000256" key="2">
    <source>
        <dbReference type="ARBA" id="ARBA00009360"/>
    </source>
</evidence>
<dbReference type="CTD" id="64976"/>
<keyword evidence="3" id="KW-0809">Transit peptide</keyword>
<keyword evidence="5" id="KW-0496">Mitochondrion</keyword>
<dbReference type="AlphaFoldDB" id="A0A6P6Y9R3"/>
<dbReference type="FunCoup" id="A0A6P6Y9R3">
    <property type="interactions" value="734"/>
</dbReference>
<sequence>MFTACEPLPGFFDSISILFLENFLIKPKQINQSIMFTDIIQRLSSTTTTLLLPSTRSIHLSIITYASPLRKKKIVNPLTTRKQFERKVRRLEREINRLESIPLKLKPILEQQLPPNVVRELNERKRTITNDERNQLDKMHVYLNKILSIYRGIETREEMRLIKLAADSQQKALNILQRDYPELYTEAIQIDQNLIPYQINNVKKQTAPNPSSYKCPDGRQQDITKEWRL</sequence>
<dbReference type="OMA" id="EDENTIM"/>
<reference evidence="9" key="1">
    <citation type="submission" date="2025-08" db="UniProtKB">
        <authorList>
            <consortium name="RefSeq"/>
        </authorList>
    </citation>
    <scope>IDENTIFICATION</scope>
    <source>
        <strain evidence="9">Airmid</strain>
    </source>
</reference>
<protein>
    <recommendedName>
        <fullName evidence="7">Large ribosomal subunit protein mL40</fullName>
    </recommendedName>
</protein>
<dbReference type="InterPro" id="IPR039145">
    <property type="entry name" value="Ribosomal_mL40_metazoa/plant"/>
</dbReference>
<evidence type="ECO:0000256" key="3">
    <source>
        <dbReference type="ARBA" id="ARBA00022946"/>
    </source>
</evidence>
<dbReference type="RefSeq" id="XP_027201681.1">
    <property type="nucleotide sequence ID" value="XM_027345880.1"/>
</dbReference>
<evidence type="ECO:0000256" key="4">
    <source>
        <dbReference type="ARBA" id="ARBA00022980"/>
    </source>
</evidence>
<accession>A0A6P6Y9R3</accession>
<dbReference type="InParanoid" id="A0A6P6Y9R3"/>
<evidence type="ECO:0000256" key="5">
    <source>
        <dbReference type="ARBA" id="ARBA00023128"/>
    </source>
</evidence>
<evidence type="ECO:0000313" key="9">
    <source>
        <dbReference type="RefSeq" id="XP_027201681.1"/>
    </source>
</evidence>
<comment type="similarity">
    <text evidence="2">Belongs to the mitochondrion-specific ribosomal protein mL40 family.</text>
</comment>
<gene>
    <name evidence="9" type="primary">LOC113795672</name>
</gene>
<evidence type="ECO:0000256" key="6">
    <source>
        <dbReference type="ARBA" id="ARBA00023274"/>
    </source>
</evidence>
<keyword evidence="6" id="KW-0687">Ribonucleoprotein</keyword>
<dbReference type="PANTHER" id="PTHR13359">
    <property type="entry name" value="39S RIBOSOMAL PROTEIN L40, MITOCHONDRIAL"/>
    <property type="match status" value="1"/>
</dbReference>
<dbReference type="KEGG" id="dpte:113795672"/>
<dbReference type="Proteomes" id="UP000515146">
    <property type="component" value="Unplaced"/>
</dbReference>
<dbReference type="OrthoDB" id="5977625at2759"/>